<dbReference type="GO" id="GO:0016070">
    <property type="term" value="P:RNA metabolic process"/>
    <property type="evidence" value="ECO:0007669"/>
    <property type="project" value="InterPro"/>
</dbReference>
<evidence type="ECO:0000313" key="2">
    <source>
        <dbReference type="EMBL" id="PHM35689.1"/>
    </source>
</evidence>
<feature type="domain" description="Toxin SymE-like" evidence="1">
    <location>
        <begin position="16"/>
        <end position="75"/>
    </location>
</feature>
<dbReference type="GO" id="GO:0003723">
    <property type="term" value="F:RNA binding"/>
    <property type="evidence" value="ECO:0007669"/>
    <property type="project" value="InterPro"/>
</dbReference>
<evidence type="ECO:0000313" key="3">
    <source>
        <dbReference type="EMBL" id="SFI85816.1"/>
    </source>
</evidence>
<reference evidence="2 5" key="3">
    <citation type="journal article" date="2017" name="Nat. Microbiol.">
        <title>Natural product diversity associated with the nematode symbionts Photorhabdus and Xenorhabdus.</title>
        <authorList>
            <person name="Tobias N.J."/>
            <person name="Wolff H."/>
            <person name="Djahanschiri B."/>
            <person name="Grundmann F."/>
            <person name="Kronenwerth M."/>
            <person name="Shi Y.M."/>
            <person name="Simonyi S."/>
            <person name="Grun P."/>
            <person name="Shapiro-Ilan D."/>
            <person name="Pidot S.J."/>
            <person name="Stinear T.P."/>
            <person name="Ebersberger I."/>
            <person name="Bode H.B."/>
        </authorList>
    </citation>
    <scope>NUCLEOTIDE SEQUENCE [LARGE SCALE GENOMIC DNA]</scope>
    <source>
        <strain evidence="2 5">DSM 17908</strain>
    </source>
</reference>
<reference evidence="4" key="2">
    <citation type="submission" date="2016-10" db="EMBL/GenBank/DDBJ databases">
        <authorList>
            <person name="Varghese N."/>
            <person name="Submissions S."/>
        </authorList>
    </citation>
    <scope>NUCLEOTIDE SEQUENCE [LARGE SCALE GENOMIC DNA]</scope>
    <source>
        <strain evidence="4">DSM 17908</strain>
    </source>
</reference>
<dbReference type="GO" id="GO:0016788">
    <property type="term" value="F:hydrolase activity, acting on ester bonds"/>
    <property type="evidence" value="ECO:0007669"/>
    <property type="project" value="InterPro"/>
</dbReference>
<name>A0A1I3LMV7_9GAMM</name>
<evidence type="ECO:0000259" key="1">
    <source>
        <dbReference type="Pfam" id="PF08845"/>
    </source>
</evidence>
<dbReference type="OrthoDB" id="6053337at2"/>
<dbReference type="AlphaFoldDB" id="A0A1I3LMV7"/>
<dbReference type="RefSeq" id="WP_092508517.1">
    <property type="nucleotide sequence ID" value="NZ_CAWNQB010000031.1"/>
</dbReference>
<accession>A0A1I3LMV7</accession>
<dbReference type="EMBL" id="FORG01000004">
    <property type="protein sequence ID" value="SFI85816.1"/>
    <property type="molecule type" value="Genomic_DNA"/>
</dbReference>
<keyword evidence="5" id="KW-1185">Reference proteome</keyword>
<evidence type="ECO:0000313" key="5">
    <source>
        <dbReference type="Proteomes" id="UP000224607"/>
    </source>
</evidence>
<protein>
    <submittedName>
        <fullName evidence="2">Endoribonuclease symE</fullName>
    </submittedName>
    <submittedName>
        <fullName evidence="3">Toxic protein SymE</fullName>
    </submittedName>
</protein>
<dbReference type="STRING" id="351675.SAMN05421680_1043"/>
<dbReference type="Pfam" id="PF08845">
    <property type="entry name" value="SymE_toxin"/>
    <property type="match status" value="1"/>
</dbReference>
<gene>
    <name evidence="3" type="ORF">SAMN05421680_1043</name>
    <name evidence="2" type="ORF">Xmau_04469</name>
</gene>
<dbReference type="InterPro" id="IPR014944">
    <property type="entry name" value="Toxin_SymE-like"/>
</dbReference>
<sequence>MANRDCNVNSGRSTAQRRYKVGYINTRHADRHTGMTRHYSQHPSLHLKGNWLEAAGFATGQPVQVCIEHGLLIIRLVEND</sequence>
<proteinExistence type="predicted"/>
<dbReference type="Proteomes" id="UP000224607">
    <property type="component" value="Unassembled WGS sequence"/>
</dbReference>
<evidence type="ECO:0000313" key="4">
    <source>
        <dbReference type="Proteomes" id="UP000198919"/>
    </source>
</evidence>
<dbReference type="Proteomes" id="UP000198919">
    <property type="component" value="Unassembled WGS sequence"/>
</dbReference>
<reference evidence="3" key="1">
    <citation type="submission" date="2016-10" db="EMBL/GenBank/DDBJ databases">
        <authorList>
            <person name="de Groot N.N."/>
        </authorList>
    </citation>
    <scope>NUCLEOTIDE SEQUENCE [LARGE SCALE GENOMIC DNA]</scope>
    <source>
        <strain evidence="3">DSM 17908</strain>
    </source>
</reference>
<organism evidence="3 4">
    <name type="scientific">Xenorhabdus mauleonii</name>
    <dbReference type="NCBI Taxonomy" id="351675"/>
    <lineage>
        <taxon>Bacteria</taxon>
        <taxon>Pseudomonadati</taxon>
        <taxon>Pseudomonadota</taxon>
        <taxon>Gammaproteobacteria</taxon>
        <taxon>Enterobacterales</taxon>
        <taxon>Morganellaceae</taxon>
        <taxon>Xenorhabdus</taxon>
    </lineage>
</organism>
<dbReference type="GO" id="GO:0005737">
    <property type="term" value="C:cytoplasm"/>
    <property type="evidence" value="ECO:0007669"/>
    <property type="project" value="InterPro"/>
</dbReference>
<dbReference type="EMBL" id="NITY01000037">
    <property type="protein sequence ID" value="PHM35689.1"/>
    <property type="molecule type" value="Genomic_DNA"/>
</dbReference>